<dbReference type="Proteomes" id="UP000238493">
    <property type="component" value="Unassembled WGS sequence"/>
</dbReference>
<protein>
    <recommendedName>
        <fullName evidence="3">HEPN AbiU2-like domain-containing protein</fullName>
    </recommendedName>
</protein>
<keyword evidence="2" id="KW-1185">Reference proteome</keyword>
<dbReference type="AlphaFoldDB" id="A0A2S7IZT7"/>
<organism evidence="1 2">
    <name type="scientific">Brucella oryzae</name>
    <dbReference type="NCBI Taxonomy" id="335286"/>
    <lineage>
        <taxon>Bacteria</taxon>
        <taxon>Pseudomonadati</taxon>
        <taxon>Pseudomonadota</taxon>
        <taxon>Alphaproteobacteria</taxon>
        <taxon>Hyphomicrobiales</taxon>
        <taxon>Brucellaceae</taxon>
        <taxon>Brucella/Ochrobactrum group</taxon>
        <taxon>Brucella</taxon>
    </lineage>
</organism>
<dbReference type="RefSeq" id="WP_104755771.1">
    <property type="nucleotide sequence ID" value="NZ_PTRC01000017.1"/>
</dbReference>
<name>A0A2S7IZT7_9HYPH</name>
<proteinExistence type="predicted"/>
<sequence length="188" mass="22257">MEYKKINKDELKDNPLIDAMMRWGHIMLCVSNSDHILNKMETLRIEKSMDNIIHIDMLNLSFSITYGRMFSDAGNGFPKLDRNAIYKTERLRSIHDRIIELRNKRYAHQDDNDGIDFHLEVEYYKGVLKLKPQIKMIIFGNEFPAYRELINVLQAYTYEKIHKLTDRLSKQLGVPVEFPHGEPPEHHK</sequence>
<dbReference type="EMBL" id="PTRC01000017">
    <property type="protein sequence ID" value="PQA73517.1"/>
    <property type="molecule type" value="Genomic_DNA"/>
</dbReference>
<evidence type="ECO:0008006" key="3">
    <source>
        <dbReference type="Google" id="ProtNLM"/>
    </source>
</evidence>
<reference evidence="1 2" key="1">
    <citation type="submission" date="2018-02" db="EMBL/GenBank/DDBJ databases">
        <title>Draft genome sequence of Ochrobactrum oryzae found in Brazil.</title>
        <authorList>
            <person name="Cerdeira L."/>
            <person name="Andrade F."/>
            <person name="Zacariotto T."/>
            <person name="Barbosa B."/>
            <person name="Santos S."/>
            <person name="Cassetari V."/>
            <person name="Lincopan N."/>
        </authorList>
    </citation>
    <scope>NUCLEOTIDE SEQUENCE [LARGE SCALE GENOMIC DNA]</scope>
    <source>
        <strain evidence="1 2">OA447</strain>
    </source>
</reference>
<dbReference type="OrthoDB" id="1265701at2"/>
<evidence type="ECO:0000313" key="2">
    <source>
        <dbReference type="Proteomes" id="UP000238493"/>
    </source>
</evidence>
<gene>
    <name evidence="1" type="ORF">C3731_11275</name>
</gene>
<comment type="caution">
    <text evidence="1">The sequence shown here is derived from an EMBL/GenBank/DDBJ whole genome shotgun (WGS) entry which is preliminary data.</text>
</comment>
<evidence type="ECO:0000313" key="1">
    <source>
        <dbReference type="EMBL" id="PQA73517.1"/>
    </source>
</evidence>
<accession>A0A2S7IZT7</accession>